<dbReference type="CDD" id="cd06223">
    <property type="entry name" value="PRTases_typeI"/>
    <property type="match status" value="1"/>
</dbReference>
<dbReference type="InterPro" id="IPR029057">
    <property type="entry name" value="PRTase-like"/>
</dbReference>
<dbReference type="InterPro" id="IPR000836">
    <property type="entry name" value="PRTase_dom"/>
</dbReference>
<evidence type="ECO:0000256" key="2">
    <source>
        <dbReference type="ARBA" id="ARBA00022962"/>
    </source>
</evidence>
<keyword evidence="5" id="KW-1185">Reference proteome</keyword>
<dbReference type="Gene3D" id="3.40.50.2020">
    <property type="match status" value="1"/>
</dbReference>
<dbReference type="PROSITE" id="PS51278">
    <property type="entry name" value="GATASE_TYPE_2"/>
    <property type="match status" value="1"/>
</dbReference>
<dbReference type="InterPro" id="IPR017932">
    <property type="entry name" value="GATase_2_dom"/>
</dbReference>
<evidence type="ECO:0000313" key="5">
    <source>
        <dbReference type="Proteomes" id="UP000664203"/>
    </source>
</evidence>
<evidence type="ECO:0000313" key="4">
    <source>
        <dbReference type="EMBL" id="CAF9940228.1"/>
    </source>
</evidence>
<keyword evidence="1" id="KW-0808">Transferase</keyword>
<dbReference type="EMBL" id="CAJPDR010000593">
    <property type="protein sequence ID" value="CAF9940228.1"/>
    <property type="molecule type" value="Genomic_DNA"/>
</dbReference>
<keyword evidence="2" id="KW-0315">Glutamine amidotransferase</keyword>
<dbReference type="OrthoDB" id="191723at2759"/>
<accession>A0A8H3J3X0</accession>
<organism evidence="4 5">
    <name type="scientific">Alectoria fallacina</name>
    <dbReference type="NCBI Taxonomy" id="1903189"/>
    <lineage>
        <taxon>Eukaryota</taxon>
        <taxon>Fungi</taxon>
        <taxon>Dikarya</taxon>
        <taxon>Ascomycota</taxon>
        <taxon>Pezizomycotina</taxon>
        <taxon>Lecanoromycetes</taxon>
        <taxon>OSLEUM clade</taxon>
        <taxon>Lecanoromycetidae</taxon>
        <taxon>Lecanorales</taxon>
        <taxon>Lecanorineae</taxon>
        <taxon>Parmeliaceae</taxon>
        <taxon>Alectoria</taxon>
    </lineage>
</organism>
<dbReference type="Proteomes" id="UP000664203">
    <property type="component" value="Unassembled WGS sequence"/>
</dbReference>
<feature type="domain" description="Glutamine amidotransferase type-2" evidence="3">
    <location>
        <begin position="1"/>
        <end position="102"/>
    </location>
</feature>
<evidence type="ECO:0000256" key="1">
    <source>
        <dbReference type="ARBA" id="ARBA00022679"/>
    </source>
</evidence>
<protein>
    <submittedName>
        <fullName evidence="4">Amidophosphoribosyltransferase</fullName>
    </submittedName>
</protein>
<comment type="caution">
    <text evidence="4">The sequence shown here is derived from an EMBL/GenBank/DDBJ whole genome shotgun (WGS) entry which is preliminary data.</text>
</comment>
<dbReference type="InterPro" id="IPR029055">
    <property type="entry name" value="Ntn_hydrolases_N"/>
</dbReference>
<proteinExistence type="predicted"/>
<dbReference type="SUPFAM" id="SSF56235">
    <property type="entry name" value="N-terminal nucleophile aminohydrolases (Ntn hydrolases)"/>
    <property type="match status" value="1"/>
</dbReference>
<dbReference type="GO" id="GO:0016757">
    <property type="term" value="F:glycosyltransferase activity"/>
    <property type="evidence" value="ECO:0007669"/>
    <property type="project" value="UniProtKB-KW"/>
</dbReference>
<reference evidence="4" key="1">
    <citation type="submission" date="2021-03" db="EMBL/GenBank/DDBJ databases">
        <authorList>
            <person name="Tagirdzhanova G."/>
        </authorList>
    </citation>
    <scope>NUCLEOTIDE SEQUENCE</scope>
</reference>
<dbReference type="PANTHER" id="PTHR11907">
    <property type="entry name" value="AMIDOPHOSPHORIBOSYLTRANSFERASE"/>
    <property type="match status" value="1"/>
</dbReference>
<dbReference type="SUPFAM" id="SSF53271">
    <property type="entry name" value="PRTase-like"/>
    <property type="match status" value="1"/>
</dbReference>
<sequence length="386" mass="41987">MANELNESGKARVNAEDCFKSLARTYKKCKGSWACTAMIAGLGLIGFRDPYGIRPIVIGSRRVEGGTDYMIASESVALQFFGCHPEDIRDLLPGEAVIIVKGSGPDFRQVQPAANYTPDIFEASAIFAHGISVENARFKMGEKLAATIKKELGPERLAQVDVVIPMPETSNTSARAVAKHLKKELASGFVKASVRRKLNAMSAEFKDKTVLLVDDSIVRDNTSLEICLMAREAGAKSIIFASATPPIRHSHIYGVDLASRDELIAHSKTPAEVAIAIGADMVIYQTLSDLEAACAELSPRGIDCYFESGVFSGCYVTRIPDGYFEHLERVRGRIKKAKVLEATRRTIGDTIRDEDLSQAVAGVELGTAHSLITSYSQDISLHNFND</sequence>
<dbReference type="Gene3D" id="3.60.20.10">
    <property type="entry name" value="Glutamine Phosphoribosylpyrophosphate, subunit 1, domain 1"/>
    <property type="match status" value="1"/>
</dbReference>
<evidence type="ECO:0000259" key="3">
    <source>
        <dbReference type="PROSITE" id="PS51278"/>
    </source>
</evidence>
<dbReference type="AlphaFoldDB" id="A0A8H3J3X0"/>
<name>A0A8H3J3X0_9LECA</name>
<gene>
    <name evidence="4" type="primary">ADE4_5</name>
    <name evidence="4" type="ORF">ALECFALPRED_008487</name>
</gene>